<keyword evidence="1" id="KW-1133">Transmembrane helix</keyword>
<dbReference type="OMA" id="LCQWDAM"/>
<feature type="transmembrane region" description="Helical" evidence="1">
    <location>
        <begin position="39"/>
        <end position="57"/>
    </location>
</feature>
<name>T0RJZ7_SAPDV</name>
<dbReference type="GeneID" id="19950628"/>
<evidence type="ECO:0000313" key="3">
    <source>
        <dbReference type="Proteomes" id="UP000030762"/>
    </source>
</evidence>
<dbReference type="OrthoDB" id="164113at2759"/>
<keyword evidence="1" id="KW-0472">Membrane</keyword>
<protein>
    <recommendedName>
        <fullName evidence="4">Transmembrane protein</fullName>
    </recommendedName>
</protein>
<proteinExistence type="predicted"/>
<dbReference type="VEuPathDB" id="FungiDB:SDRG_09901"/>
<feature type="transmembrane region" description="Helical" evidence="1">
    <location>
        <begin position="180"/>
        <end position="200"/>
    </location>
</feature>
<feature type="transmembrane region" description="Helical" evidence="1">
    <location>
        <begin position="335"/>
        <end position="356"/>
    </location>
</feature>
<feature type="transmembrane region" description="Helical" evidence="1">
    <location>
        <begin position="146"/>
        <end position="168"/>
    </location>
</feature>
<dbReference type="eggNOG" id="ENOG502S17B">
    <property type="taxonomic scope" value="Eukaryota"/>
</dbReference>
<organism evidence="2 3">
    <name type="scientific">Saprolegnia diclina (strain VS20)</name>
    <dbReference type="NCBI Taxonomy" id="1156394"/>
    <lineage>
        <taxon>Eukaryota</taxon>
        <taxon>Sar</taxon>
        <taxon>Stramenopiles</taxon>
        <taxon>Oomycota</taxon>
        <taxon>Saprolegniomycetes</taxon>
        <taxon>Saprolegniales</taxon>
        <taxon>Saprolegniaceae</taxon>
        <taxon>Saprolegnia</taxon>
    </lineage>
</organism>
<dbReference type="InParanoid" id="T0RJZ7"/>
<evidence type="ECO:0008006" key="4">
    <source>
        <dbReference type="Google" id="ProtNLM"/>
    </source>
</evidence>
<dbReference type="Proteomes" id="UP000030762">
    <property type="component" value="Unassembled WGS sequence"/>
</dbReference>
<evidence type="ECO:0000313" key="2">
    <source>
        <dbReference type="EMBL" id="EQC32583.1"/>
    </source>
</evidence>
<feature type="transmembrane region" description="Helical" evidence="1">
    <location>
        <begin position="305"/>
        <end position="329"/>
    </location>
</feature>
<feature type="transmembrane region" description="Helical" evidence="1">
    <location>
        <begin position="99"/>
        <end position="116"/>
    </location>
</feature>
<feature type="transmembrane region" description="Helical" evidence="1">
    <location>
        <begin position="122"/>
        <end position="139"/>
    </location>
</feature>
<feature type="transmembrane region" description="Helical" evidence="1">
    <location>
        <begin position="251"/>
        <end position="269"/>
    </location>
</feature>
<feature type="transmembrane region" description="Helical" evidence="1">
    <location>
        <begin position="69"/>
        <end position="87"/>
    </location>
</feature>
<evidence type="ECO:0000256" key="1">
    <source>
        <dbReference type="SAM" id="Phobius"/>
    </source>
</evidence>
<sequence>MASIMQHTTVCVNKYTLRYQDGDLEQSYQAFCHSRQKALWLRGLIPAAISHLVFAISDSVEHDPLNLQVTIPARLFLVVLQIGLHILVKMDLVKTDERLMFMVAMCNGLSTLLMYALQRSVLHQWDVLFVLFGLSFYTIPKVTPLGFVHTAIGSWTTAVVYFYVAVFLRPSTLQLETVLSFFYCAPVIWIFNTISYYSEYNARERFVLRKRLNSERISLAVSRTLLEANKTRATLSCPQATMTVDMNGTTLFLGVLLWGAFTLGSFASFPDMFKFVDEATGWAWFSHCAGVTVFLVMTTRRLTMLAVVPCIGALLLWVMSLVMSAEWIVFSAHSVGYTLLAASAMIALGVVSRFVLAWRQLVGFLQRTCFLYPQLQDGLNREFPLLEKIVSEYNAGFEPHILASRNAVKSPTHTHTTRISPGSEASTHMVEAETTSGCGISSVLPSFKDGKCFFCSKNDVVHYVPACGMWGKWAHWRMDSNQMVDQAQKGNIQQLSVKPTVSMCTSYYDLQAKAADAVDELGVLTHQLEITKAQLVAATRDTTAAHVSNALLRHALHDASAKHDADVTLLSKEANKKLTLLQQESNERLHEFKAEQARSIDTLKARLAATMAAHDAELEAATSDAKKALRLSCDRIAYLEARVGQLEVESRTANAMVPALVPSHSSLVVEKQSRRMPYARALEIEGLRESVKH</sequence>
<feature type="transmembrane region" description="Helical" evidence="1">
    <location>
        <begin position="281"/>
        <end position="298"/>
    </location>
</feature>
<gene>
    <name evidence="2" type="ORF">SDRG_09901</name>
</gene>
<reference evidence="2 3" key="1">
    <citation type="submission" date="2012-04" db="EMBL/GenBank/DDBJ databases">
        <title>The Genome Sequence of Saprolegnia declina VS20.</title>
        <authorList>
            <consortium name="The Broad Institute Genome Sequencing Platform"/>
            <person name="Russ C."/>
            <person name="Nusbaum C."/>
            <person name="Tyler B."/>
            <person name="van West P."/>
            <person name="Dieguez-Uribeondo J."/>
            <person name="de Bruijn I."/>
            <person name="Tripathy S."/>
            <person name="Jiang R."/>
            <person name="Young S.K."/>
            <person name="Zeng Q."/>
            <person name="Gargeya S."/>
            <person name="Fitzgerald M."/>
            <person name="Haas B."/>
            <person name="Abouelleil A."/>
            <person name="Alvarado L."/>
            <person name="Arachchi H.M."/>
            <person name="Berlin A."/>
            <person name="Chapman S.B."/>
            <person name="Goldberg J."/>
            <person name="Griggs A."/>
            <person name="Gujja S."/>
            <person name="Hansen M."/>
            <person name="Howarth C."/>
            <person name="Imamovic A."/>
            <person name="Larimer J."/>
            <person name="McCowen C."/>
            <person name="Montmayeur A."/>
            <person name="Murphy C."/>
            <person name="Neiman D."/>
            <person name="Pearson M."/>
            <person name="Priest M."/>
            <person name="Roberts A."/>
            <person name="Saif S."/>
            <person name="Shea T."/>
            <person name="Sisk P."/>
            <person name="Sykes S."/>
            <person name="Wortman J."/>
            <person name="Nusbaum C."/>
            <person name="Birren B."/>
        </authorList>
    </citation>
    <scope>NUCLEOTIDE SEQUENCE [LARGE SCALE GENOMIC DNA]</scope>
    <source>
        <strain evidence="2 3">VS20</strain>
    </source>
</reference>
<accession>T0RJZ7</accession>
<dbReference type="AlphaFoldDB" id="T0RJZ7"/>
<dbReference type="RefSeq" id="XP_008614084.1">
    <property type="nucleotide sequence ID" value="XM_008615862.1"/>
</dbReference>
<keyword evidence="3" id="KW-1185">Reference proteome</keyword>
<keyword evidence="1" id="KW-0812">Transmembrane</keyword>
<dbReference type="EMBL" id="JH767163">
    <property type="protein sequence ID" value="EQC32583.1"/>
    <property type="molecule type" value="Genomic_DNA"/>
</dbReference>